<dbReference type="GO" id="GO:0003677">
    <property type="term" value="F:DNA binding"/>
    <property type="evidence" value="ECO:0007669"/>
    <property type="project" value="UniProtKB-KW"/>
</dbReference>
<dbReference type="PANTHER" id="PTHR46797">
    <property type="entry name" value="HTH-TYPE TRANSCRIPTIONAL REGULATOR"/>
    <property type="match status" value="1"/>
</dbReference>
<dbReference type="CDD" id="cd00093">
    <property type="entry name" value="HTH_XRE"/>
    <property type="match status" value="1"/>
</dbReference>
<dbReference type="GO" id="GO:0003700">
    <property type="term" value="F:DNA-binding transcription factor activity"/>
    <property type="evidence" value="ECO:0007669"/>
    <property type="project" value="TreeGrafter"/>
</dbReference>
<dbReference type="InterPro" id="IPR050807">
    <property type="entry name" value="TransReg_Diox_bact_type"/>
</dbReference>
<dbReference type="AlphaFoldDB" id="C8W3I5"/>
<evidence type="ECO:0000313" key="4">
    <source>
        <dbReference type="Proteomes" id="UP000002217"/>
    </source>
</evidence>
<dbReference type="InterPro" id="IPR010982">
    <property type="entry name" value="Lambda_DNA-bd_dom_sf"/>
</dbReference>
<dbReference type="PROSITE" id="PS50943">
    <property type="entry name" value="HTH_CROC1"/>
    <property type="match status" value="1"/>
</dbReference>
<dbReference type="Pfam" id="PF01381">
    <property type="entry name" value="HTH_3"/>
    <property type="match status" value="1"/>
</dbReference>
<evidence type="ECO:0000313" key="3">
    <source>
        <dbReference type="EMBL" id="ACV63771.1"/>
    </source>
</evidence>
<dbReference type="HOGENOM" id="CLU_989463_0_0_9"/>
<evidence type="ECO:0000259" key="2">
    <source>
        <dbReference type="PROSITE" id="PS50943"/>
    </source>
</evidence>
<dbReference type="SUPFAM" id="SSF47413">
    <property type="entry name" value="lambda repressor-like DNA-binding domains"/>
    <property type="match status" value="1"/>
</dbReference>
<accession>C8W3I5</accession>
<dbReference type="InterPro" id="IPR001387">
    <property type="entry name" value="Cro/C1-type_HTH"/>
</dbReference>
<feature type="domain" description="HTH cro/C1-type" evidence="2">
    <location>
        <begin position="23"/>
        <end position="72"/>
    </location>
</feature>
<sequence length="281" mass="32918">MMLNLTFGERIRFLRLELKKQDKKKYSLQNVANRIGVTKQSLSLIERQKIKNPSFAVLNRLAADLGVTVDYLLTGISGNKESFIQARQSLTSILKECNKTLQNFREHVGPVHYQACEKIANILELLEVVQTCLAQDVYEDYDRYTQTVIELTSFVELIMRIILKLDGDKDYGPIIDRFFWDLGRVFRQIAVQIDRDNGLRNLYSDELGQITSTIVNLTSIAETQEFNVKQKTVELLVKDLSIRISYRDIEEIPEEFMDEFKKRVFLEWEFMLARVKKYKLR</sequence>
<dbReference type="GO" id="GO:0005829">
    <property type="term" value="C:cytosol"/>
    <property type="evidence" value="ECO:0007669"/>
    <property type="project" value="TreeGrafter"/>
</dbReference>
<dbReference type="EMBL" id="CP001720">
    <property type="protein sequence ID" value="ACV63771.1"/>
    <property type="molecule type" value="Genomic_DNA"/>
</dbReference>
<evidence type="ECO:0000256" key="1">
    <source>
        <dbReference type="ARBA" id="ARBA00023125"/>
    </source>
</evidence>
<reference evidence="3 4" key="1">
    <citation type="journal article" date="2009" name="Stand. Genomic Sci.">
        <title>Complete genome sequence of Desulfotomaculum acetoxidans type strain (5575).</title>
        <authorList>
            <person name="Spring S."/>
            <person name="Lapidus A."/>
            <person name="Schroder M."/>
            <person name="Gleim D."/>
            <person name="Sims D."/>
            <person name="Meincke L."/>
            <person name="Glavina Del Rio T."/>
            <person name="Tice H."/>
            <person name="Copeland A."/>
            <person name="Cheng J.F."/>
            <person name="Lucas S."/>
            <person name="Chen F."/>
            <person name="Nolan M."/>
            <person name="Bruce D."/>
            <person name="Goodwin L."/>
            <person name="Pitluck S."/>
            <person name="Ivanova N."/>
            <person name="Mavromatis K."/>
            <person name="Mikhailova N."/>
            <person name="Pati A."/>
            <person name="Chen A."/>
            <person name="Palaniappan K."/>
            <person name="Land M."/>
            <person name="Hauser L."/>
            <person name="Chang Y.J."/>
            <person name="Jeffries C.D."/>
            <person name="Chain P."/>
            <person name="Saunders E."/>
            <person name="Brettin T."/>
            <person name="Detter J.C."/>
            <person name="Goker M."/>
            <person name="Bristow J."/>
            <person name="Eisen J.A."/>
            <person name="Markowitz V."/>
            <person name="Hugenholtz P."/>
            <person name="Kyrpides N.C."/>
            <person name="Klenk H.P."/>
            <person name="Han C."/>
        </authorList>
    </citation>
    <scope>NUCLEOTIDE SEQUENCE [LARGE SCALE GENOMIC DNA]</scope>
    <source>
        <strain evidence="4">ATCC 49208 / DSM 771 / VKM B-1644</strain>
    </source>
</reference>
<protein>
    <submittedName>
        <fullName evidence="3">Transcriptional regulator, XRE family</fullName>
    </submittedName>
</protein>
<dbReference type="PANTHER" id="PTHR46797:SF1">
    <property type="entry name" value="METHYLPHOSPHONATE SYNTHASE"/>
    <property type="match status" value="1"/>
</dbReference>
<keyword evidence="4" id="KW-1185">Reference proteome</keyword>
<dbReference type="Proteomes" id="UP000002217">
    <property type="component" value="Chromosome"/>
</dbReference>
<dbReference type="Gene3D" id="1.10.260.40">
    <property type="entry name" value="lambda repressor-like DNA-binding domains"/>
    <property type="match status" value="1"/>
</dbReference>
<dbReference type="SMART" id="SM00530">
    <property type="entry name" value="HTH_XRE"/>
    <property type="match status" value="1"/>
</dbReference>
<organism evidence="3 4">
    <name type="scientific">Desulfofarcimen acetoxidans (strain ATCC 49208 / DSM 771 / KCTC 5769 / VKM B-1644 / 5575)</name>
    <name type="common">Desulfotomaculum acetoxidans</name>
    <dbReference type="NCBI Taxonomy" id="485916"/>
    <lineage>
        <taxon>Bacteria</taxon>
        <taxon>Bacillati</taxon>
        <taxon>Bacillota</taxon>
        <taxon>Clostridia</taxon>
        <taxon>Eubacteriales</taxon>
        <taxon>Peptococcaceae</taxon>
        <taxon>Desulfofarcimen</taxon>
    </lineage>
</organism>
<dbReference type="KEGG" id="dae:Dtox_3019"/>
<name>C8W3I5_DESAS</name>
<gene>
    <name evidence="3" type="ordered locus">Dtox_3019</name>
</gene>
<dbReference type="STRING" id="485916.Dtox_3019"/>
<keyword evidence="1" id="KW-0238">DNA-binding</keyword>
<proteinExistence type="predicted"/>